<dbReference type="FunFam" id="2.30.42.10:FF:000078">
    <property type="entry name" value="Partitioning defective 3 homolog B"/>
    <property type="match status" value="1"/>
</dbReference>
<evidence type="ECO:0000256" key="9">
    <source>
        <dbReference type="ARBA" id="ARBA00023136"/>
    </source>
</evidence>
<dbReference type="GO" id="GO:0000226">
    <property type="term" value="P:microtubule cytoskeleton organization"/>
    <property type="evidence" value="ECO:0007669"/>
    <property type="project" value="TreeGrafter"/>
</dbReference>
<feature type="region of interest" description="Disordered" evidence="16">
    <location>
        <begin position="82"/>
        <end position="104"/>
    </location>
</feature>
<reference evidence="18" key="2">
    <citation type="submission" date="2025-09" db="UniProtKB">
        <authorList>
            <consortium name="Ensembl"/>
        </authorList>
    </citation>
    <scope>IDENTIFICATION</scope>
</reference>
<dbReference type="CDD" id="cd23058">
    <property type="entry name" value="PDZ2_Par3-like"/>
    <property type="match status" value="1"/>
</dbReference>
<dbReference type="FunFam" id="3.10.20.90:FF:000017">
    <property type="entry name" value="partitioning defective 3 homolog isoform X2"/>
    <property type="match status" value="1"/>
</dbReference>
<feature type="compositionally biased region" description="Low complexity" evidence="16">
    <location>
        <begin position="355"/>
        <end position="373"/>
    </location>
</feature>
<dbReference type="FunFam" id="2.30.42.10:FF:000117">
    <property type="entry name" value="partitioning defective 3 homolog B isoform X2"/>
    <property type="match status" value="1"/>
</dbReference>
<feature type="compositionally biased region" description="Polar residues" evidence="16">
    <location>
        <begin position="805"/>
        <end position="821"/>
    </location>
</feature>
<name>A0A2K5I8C7_COLAP</name>
<dbReference type="GO" id="GO:0030010">
    <property type="term" value="P:establishment of cell polarity"/>
    <property type="evidence" value="ECO:0007669"/>
    <property type="project" value="TreeGrafter"/>
</dbReference>
<dbReference type="GO" id="GO:0051660">
    <property type="term" value="P:establishment of centrosome localization"/>
    <property type="evidence" value="ECO:0007669"/>
    <property type="project" value="TreeGrafter"/>
</dbReference>
<comment type="subcellular location">
    <subcellularLocation>
        <location evidence="2">Cell junction</location>
        <location evidence="2">Tight junction</location>
    </subcellularLocation>
    <subcellularLocation>
        <location evidence="1">Endomembrane system</location>
    </subcellularLocation>
</comment>
<feature type="region of interest" description="Disordered" evidence="16">
    <location>
        <begin position="1009"/>
        <end position="1103"/>
    </location>
</feature>
<dbReference type="Gene3D" id="3.10.20.90">
    <property type="entry name" value="Phosphatidylinositol 3-kinase Catalytic Subunit, Chain A, domain 1"/>
    <property type="match status" value="1"/>
</dbReference>
<dbReference type="GO" id="GO:0012505">
    <property type="term" value="C:endomembrane system"/>
    <property type="evidence" value="ECO:0007669"/>
    <property type="project" value="UniProtKB-SubCell"/>
</dbReference>
<keyword evidence="6" id="KW-0132">Cell division</keyword>
<feature type="compositionally biased region" description="Basic and acidic residues" evidence="16">
    <location>
        <begin position="837"/>
        <end position="864"/>
    </location>
</feature>
<evidence type="ECO:0000256" key="14">
    <source>
        <dbReference type="ARBA" id="ARBA00080501"/>
    </source>
</evidence>
<dbReference type="GO" id="GO:0016324">
    <property type="term" value="C:apical plasma membrane"/>
    <property type="evidence" value="ECO:0007669"/>
    <property type="project" value="TreeGrafter"/>
</dbReference>
<dbReference type="GO" id="GO:0035091">
    <property type="term" value="F:phosphatidylinositol binding"/>
    <property type="evidence" value="ECO:0007669"/>
    <property type="project" value="TreeGrafter"/>
</dbReference>
<evidence type="ECO:0000256" key="10">
    <source>
        <dbReference type="ARBA" id="ARBA00023306"/>
    </source>
</evidence>
<evidence type="ECO:0000256" key="8">
    <source>
        <dbReference type="ARBA" id="ARBA00022949"/>
    </source>
</evidence>
<protein>
    <recommendedName>
        <fullName evidence="13">Partitioning defective 3 homolog B</fullName>
    </recommendedName>
    <alternativeName>
        <fullName evidence="14">PAR3-beta</fullName>
    </alternativeName>
    <alternativeName>
        <fullName evidence="15">Partitioning defective 3-like protein</fullName>
    </alternativeName>
</protein>
<dbReference type="InterPro" id="IPR021922">
    <property type="entry name" value="Par3/HAL_N"/>
</dbReference>
<dbReference type="SUPFAM" id="SSF50156">
    <property type="entry name" value="PDZ domain-like"/>
    <property type="match status" value="3"/>
</dbReference>
<evidence type="ECO:0000256" key="1">
    <source>
        <dbReference type="ARBA" id="ARBA00004308"/>
    </source>
</evidence>
<feature type="region of interest" description="Disordered" evidence="16">
    <location>
        <begin position="316"/>
        <end position="373"/>
    </location>
</feature>
<feature type="region of interest" description="Disordered" evidence="16">
    <location>
        <begin position="786"/>
        <end position="925"/>
    </location>
</feature>
<feature type="region of interest" description="Disordered" evidence="16">
    <location>
        <begin position="617"/>
        <end position="640"/>
    </location>
</feature>
<dbReference type="InterPro" id="IPR036034">
    <property type="entry name" value="PDZ_sf"/>
</dbReference>
<feature type="domain" description="PDZ" evidence="17">
    <location>
        <begin position="382"/>
        <end position="455"/>
    </location>
</feature>
<evidence type="ECO:0000313" key="19">
    <source>
        <dbReference type="Proteomes" id="UP000233080"/>
    </source>
</evidence>
<evidence type="ECO:0000256" key="7">
    <source>
        <dbReference type="ARBA" id="ARBA00022737"/>
    </source>
</evidence>
<dbReference type="Pfam" id="PF00595">
    <property type="entry name" value="PDZ"/>
    <property type="match status" value="2"/>
</dbReference>
<feature type="domain" description="PDZ" evidence="17">
    <location>
        <begin position="200"/>
        <end position="288"/>
    </location>
</feature>
<keyword evidence="9" id="KW-0472">Membrane</keyword>
<feature type="region of interest" description="Disordered" evidence="16">
    <location>
        <begin position="138"/>
        <end position="167"/>
    </location>
</feature>
<organism evidence="18 19">
    <name type="scientific">Colobus angolensis palliatus</name>
    <name type="common">Peters' Angolan colobus</name>
    <dbReference type="NCBI Taxonomy" id="336983"/>
    <lineage>
        <taxon>Eukaryota</taxon>
        <taxon>Metazoa</taxon>
        <taxon>Chordata</taxon>
        <taxon>Craniata</taxon>
        <taxon>Vertebrata</taxon>
        <taxon>Euteleostomi</taxon>
        <taxon>Mammalia</taxon>
        <taxon>Eutheria</taxon>
        <taxon>Euarchontoglires</taxon>
        <taxon>Primates</taxon>
        <taxon>Haplorrhini</taxon>
        <taxon>Catarrhini</taxon>
        <taxon>Cercopithecidae</taxon>
        <taxon>Colobinae</taxon>
        <taxon>Colobus</taxon>
    </lineage>
</organism>
<keyword evidence="4" id="KW-0796">Tight junction</keyword>
<dbReference type="GO" id="GO:0051301">
    <property type="term" value="P:cell division"/>
    <property type="evidence" value="ECO:0007669"/>
    <property type="project" value="UniProtKB-KW"/>
</dbReference>
<dbReference type="SMART" id="SM00228">
    <property type="entry name" value="PDZ"/>
    <property type="match status" value="3"/>
</dbReference>
<feature type="compositionally biased region" description="Polar residues" evidence="16">
    <location>
        <begin position="617"/>
        <end position="627"/>
    </location>
</feature>
<dbReference type="GO" id="GO:0008104">
    <property type="term" value="P:intracellular protein localization"/>
    <property type="evidence" value="ECO:0007669"/>
    <property type="project" value="TreeGrafter"/>
</dbReference>
<dbReference type="CDD" id="cd06691">
    <property type="entry name" value="PDZ1_Par3-like"/>
    <property type="match status" value="1"/>
</dbReference>
<dbReference type="PANTHER" id="PTHR16484">
    <property type="entry name" value="PARTITIONING DEFECTIVE 3 RELATED"/>
    <property type="match status" value="1"/>
</dbReference>
<dbReference type="Proteomes" id="UP000233080">
    <property type="component" value="Unassembled WGS sequence"/>
</dbReference>
<dbReference type="GO" id="GO:0005923">
    <property type="term" value="C:bicellular tight junction"/>
    <property type="evidence" value="ECO:0007669"/>
    <property type="project" value="UniProtKB-SubCell"/>
</dbReference>
<dbReference type="GeneID" id="105517377"/>
<keyword evidence="19" id="KW-1185">Reference proteome</keyword>
<feature type="compositionally biased region" description="Basic and acidic residues" evidence="16">
    <location>
        <begin position="716"/>
        <end position="731"/>
    </location>
</feature>
<keyword evidence="7" id="KW-0677">Repeat</keyword>
<comment type="function">
    <text evidence="11">Putative adapter protein involved in asymmetrical cell division and cell polarization processes. May play a role in the formation of epithelial tight junctions.</text>
</comment>
<keyword evidence="5" id="KW-0597">Phosphoprotein</keyword>
<reference evidence="18" key="1">
    <citation type="submission" date="2025-08" db="UniProtKB">
        <authorList>
            <consortium name="Ensembl"/>
        </authorList>
    </citation>
    <scope>IDENTIFICATION</scope>
</reference>
<evidence type="ECO:0000259" key="17">
    <source>
        <dbReference type="PROSITE" id="PS50106"/>
    </source>
</evidence>
<evidence type="ECO:0000256" key="16">
    <source>
        <dbReference type="SAM" id="MobiDB-lite"/>
    </source>
</evidence>
<dbReference type="InterPro" id="IPR001478">
    <property type="entry name" value="PDZ"/>
</dbReference>
<dbReference type="Ensembl" id="ENSCANT00000035792.1">
    <property type="protein sequence ID" value="ENSCANP00000012880.1"/>
    <property type="gene ID" value="ENSCANG00000029624.1"/>
</dbReference>
<dbReference type="GO" id="GO:0005912">
    <property type="term" value="C:adherens junction"/>
    <property type="evidence" value="ECO:0007669"/>
    <property type="project" value="TreeGrafter"/>
</dbReference>
<dbReference type="GO" id="GO:0045197">
    <property type="term" value="P:establishment or maintenance of epithelial cell apical/basal polarity"/>
    <property type="evidence" value="ECO:0007669"/>
    <property type="project" value="TreeGrafter"/>
</dbReference>
<dbReference type="CTD" id="117583"/>
<dbReference type="PROSITE" id="PS50106">
    <property type="entry name" value="PDZ"/>
    <property type="match status" value="3"/>
</dbReference>
<keyword evidence="8" id="KW-0965">Cell junction</keyword>
<comment type="subunit">
    <text evidence="12">Interacts with PARD6B. Interacts with INSC/inscuteable.</text>
</comment>
<dbReference type="GO" id="GO:0005938">
    <property type="term" value="C:cell cortex"/>
    <property type="evidence" value="ECO:0007669"/>
    <property type="project" value="TreeGrafter"/>
</dbReference>
<evidence type="ECO:0000256" key="4">
    <source>
        <dbReference type="ARBA" id="ARBA00022427"/>
    </source>
</evidence>
<evidence type="ECO:0000256" key="13">
    <source>
        <dbReference type="ARBA" id="ARBA00071372"/>
    </source>
</evidence>
<evidence type="ECO:0000256" key="15">
    <source>
        <dbReference type="ARBA" id="ARBA00080550"/>
    </source>
</evidence>
<evidence type="ECO:0000256" key="12">
    <source>
        <dbReference type="ARBA" id="ARBA00064457"/>
    </source>
</evidence>
<feature type="compositionally biased region" description="Polar residues" evidence="16">
    <location>
        <begin position="91"/>
        <end position="101"/>
    </location>
</feature>
<sequence>MKVTVCFGRTGIVVPCKEGQLRVGELTQQALQRYLKTREKGPGYWVKIHHLEYTDGGILDPDDVLADVVEDKDKLIAVFEEQEPLHKIESPSGNPAEQQSPDAFETEVASQLAAFKPVGGEIEVTPSALKLGTPLLVRRSSDPVPGPPADTQPVASHPGGQSLKSVVPDSTQNLEEREVMNGVQTELTSPKTKDTLSDMTRTVEISGEGGPLGIHVVPFFSSLSGRILGLFIRGIEENSRSKREGLFHENECIVKINSVDLVDKTFAQAQDVFRQAMKSPSVLLHVLPPQNREQYEKSVIGPLNIFGNNDGVLKTKAPPPVHGKSGLKTANLTGAESPETDASTSLQQNKSPRVPRLGGKPSSPSLSPLMGFGSKKNAKKIKIDLKKGPEGLGFTVVTRDSSIHGPGPIFVKNILPKGAAIKDGRLQSGDRILEVNGRDVTGRTQEELVAMLRSTKQGETASLVIARQEGHFLPRELKGEPDCCALSLETSEQLTFEIPLNDSGSAGLGVSLKGNKSRETGTDLGIFIKSIIHGGAAFKDGRLRMNDQLIAVNGESLLGKSNHEAMETLRRSMSMEGNIRGMIQLVVLRRPERPMEDPAECRAFSKPCFESCQNAVTTSRRNDNSTLHPLGTYSPQDKQKDLLLPNDRWTESEVPPSPTPHSALELGLEDYSHSSGVDSAVYFPDQHINFRSVTPARQPESINLKASKSMDLVPDESKVHSLAGHKSESPSKDFGPTLGLKKSSSLESLQTAVAEVRKNDLPFHRPRPHMVRGRGCNESFRAAIDKSYDGPEEIEADGLSDKSSHSGQGALNCESAPQGNSELEDMENKARKVKKMKEKEKKKEKGKLKVKEKKRKEENKDPERKIKKKGFSAMLRFGKKKEDKGGKAEQKGALKHGGLREEELEKMKEERESGRPTGGSTDRIQKLRKEYYQARREGFPLYEDNEGRARPSEYDLLWVPGKGPDGNAHNLRFEGMERQYASLPRGGPADPVDYLPAAPRGLYKERELPYYPGAHPMHPPKGSYPRPTELRVADLRYPQHYPPPPAPQHKGPFRQDVPPSPPQHQRMPAYQETGRPGPRGGSPDQYPYRTQDSRQKNPMTAAV</sequence>
<dbReference type="PANTHER" id="PTHR16484:SF4">
    <property type="entry name" value="PARTITIONING DEFECTIVE 3 HOMOLOG B"/>
    <property type="match status" value="1"/>
</dbReference>
<evidence type="ECO:0000256" key="11">
    <source>
        <dbReference type="ARBA" id="ARBA00055389"/>
    </source>
</evidence>
<dbReference type="GO" id="GO:0007155">
    <property type="term" value="P:cell adhesion"/>
    <property type="evidence" value="ECO:0007669"/>
    <property type="project" value="TreeGrafter"/>
</dbReference>
<proteinExistence type="inferred from homology"/>
<dbReference type="FunFam" id="2.30.42.10:FF:000011">
    <property type="entry name" value="partitioning defective 3 homolog isoform X1"/>
    <property type="match status" value="1"/>
</dbReference>
<dbReference type="InterPro" id="IPR052213">
    <property type="entry name" value="PAR3"/>
</dbReference>
<dbReference type="Pfam" id="PF12053">
    <property type="entry name" value="Par3_HAL_N_term"/>
    <property type="match status" value="1"/>
</dbReference>
<dbReference type="RefSeq" id="XP_011805286.1">
    <property type="nucleotide sequence ID" value="XM_011949896.1"/>
</dbReference>
<feature type="domain" description="PDZ" evidence="17">
    <location>
        <begin position="497"/>
        <end position="572"/>
    </location>
</feature>
<dbReference type="Gene3D" id="2.30.42.10">
    <property type="match status" value="3"/>
</dbReference>
<comment type="similarity">
    <text evidence="3">Belongs to the PAR3 family.</text>
</comment>
<dbReference type="AlphaFoldDB" id="A0A2K5I8C7"/>
<feature type="compositionally biased region" description="Polar residues" evidence="16">
    <location>
        <begin position="328"/>
        <end position="351"/>
    </location>
</feature>
<evidence type="ECO:0000313" key="18">
    <source>
        <dbReference type="Ensembl" id="ENSCANP00000012880.1"/>
    </source>
</evidence>
<feature type="region of interest" description="Disordered" evidence="16">
    <location>
        <begin position="716"/>
        <end position="741"/>
    </location>
</feature>
<evidence type="ECO:0000256" key="2">
    <source>
        <dbReference type="ARBA" id="ARBA00004435"/>
    </source>
</evidence>
<keyword evidence="10" id="KW-0131">Cell cycle</keyword>
<dbReference type="CDD" id="cd23059">
    <property type="entry name" value="PDZ3_Par3-like"/>
    <property type="match status" value="1"/>
</dbReference>
<evidence type="ECO:0000256" key="5">
    <source>
        <dbReference type="ARBA" id="ARBA00022553"/>
    </source>
</evidence>
<evidence type="ECO:0000256" key="6">
    <source>
        <dbReference type="ARBA" id="ARBA00022618"/>
    </source>
</evidence>
<feature type="compositionally biased region" description="Basic and acidic residues" evidence="16">
    <location>
        <begin position="880"/>
        <end position="914"/>
    </location>
</feature>
<accession>A0A2K5I8C7</accession>
<evidence type="ECO:0000256" key="3">
    <source>
        <dbReference type="ARBA" id="ARBA00005358"/>
    </source>
</evidence>